<evidence type="ECO:0000256" key="4">
    <source>
        <dbReference type="ARBA" id="ARBA00022448"/>
    </source>
</evidence>
<evidence type="ECO:0000256" key="17">
    <source>
        <dbReference type="ARBA" id="ARBA00024013"/>
    </source>
</evidence>
<dbReference type="Gene3D" id="3.40.50.300">
    <property type="entry name" value="P-loop containing nucleotide triphosphate hydrolases"/>
    <property type="match status" value="2"/>
</dbReference>
<dbReference type="Proteomes" id="UP001165289">
    <property type="component" value="Unassembled WGS sequence"/>
</dbReference>
<keyword evidence="9" id="KW-0547">Nucleotide-binding</keyword>
<evidence type="ECO:0000256" key="6">
    <source>
        <dbReference type="ARBA" id="ARBA00022640"/>
    </source>
</evidence>
<keyword evidence="16" id="KW-0472">Membrane</keyword>
<keyword evidence="12" id="KW-0460">Magnesium</keyword>
<dbReference type="Pfam" id="PF04548">
    <property type="entry name" value="AIG1"/>
    <property type="match status" value="1"/>
</dbReference>
<protein>
    <submittedName>
        <fullName evidence="19">GTPase IMAP family member 7-like isoform X2</fullName>
    </submittedName>
</protein>
<evidence type="ECO:0000256" key="2">
    <source>
        <dbReference type="ARBA" id="ARBA00004167"/>
    </source>
</evidence>
<evidence type="ECO:0000259" key="18">
    <source>
        <dbReference type="Pfam" id="PF04548"/>
    </source>
</evidence>
<evidence type="ECO:0000256" key="11">
    <source>
        <dbReference type="ARBA" id="ARBA00022805"/>
    </source>
</evidence>
<evidence type="ECO:0000256" key="10">
    <source>
        <dbReference type="ARBA" id="ARBA00022801"/>
    </source>
</evidence>
<keyword evidence="7" id="KW-0812">Transmembrane</keyword>
<sequence>MGTTQSIPAHRSFILIGELANGKSTLGNLILGGGVNAPFDIHKIYMPACHTKHTQTSETTIKSSLIYGDKFPEEDTRIQVVDQPGLGDPKYSLDKYSHFLIRCLKESNAEISTTFIITIKMSLIYFTEKSASELFDLAYFMSKFNYNFFSNAIIVFTHIDEIQLGEGIELNTDTLNTKLMEIMTRKSWKQLSELLQRVNNRYMFVNAMNREPGYREEILQKLFELSKPVVKATFHGSTGFTCEDLQTLFKDNSCDISHPKCHLQCTFCDFQCTQDNPNLESFISRVRQLTHGISVIVLLINLNNDLSEQSLRLITGLPEYYKLGGDGESEFWKYTFLLFKFEAEQEDPIGYIHKQCERYGCIRELYEKSGKRATWVTEHMTQDQCIHKILEISQIIKQNNEGREYIDVEIVKKMEEKINKLRAKPPPKGADAPVSYTKIFAYVALNVLVLGVSASMGNPQPMTKYLYSPPPPPPRNIDDNEFKEFIEHFNKD</sequence>
<proteinExistence type="inferred from homology"/>
<dbReference type="InterPro" id="IPR006703">
    <property type="entry name" value="G_AIG1"/>
</dbReference>
<keyword evidence="14" id="KW-1133">Transmembrane helix</keyword>
<keyword evidence="15" id="KW-0342">GTP-binding</keyword>
<dbReference type="PANTHER" id="PTHR10903:SF135">
    <property type="entry name" value="TRANSLOCASE OF CHLOROPLAST 120, CHLOROPLASTIC-RELATED"/>
    <property type="match status" value="1"/>
</dbReference>
<organism evidence="19 20">
    <name type="scientific">Oopsacas minuta</name>
    <dbReference type="NCBI Taxonomy" id="111878"/>
    <lineage>
        <taxon>Eukaryota</taxon>
        <taxon>Metazoa</taxon>
        <taxon>Porifera</taxon>
        <taxon>Hexactinellida</taxon>
        <taxon>Hexasterophora</taxon>
        <taxon>Lyssacinosida</taxon>
        <taxon>Leucopsacidae</taxon>
        <taxon>Oopsacas</taxon>
    </lineage>
</organism>
<keyword evidence="20" id="KW-1185">Reference proteome</keyword>
<dbReference type="GO" id="GO:0016020">
    <property type="term" value="C:membrane"/>
    <property type="evidence" value="ECO:0007669"/>
    <property type="project" value="UniProtKB-SubCell"/>
</dbReference>
<name>A0AAV7K816_9METZ</name>
<keyword evidence="10" id="KW-0378">Hydrolase</keyword>
<comment type="subcellular location">
    <subcellularLocation>
        <location evidence="2">Membrane</location>
        <topology evidence="2">Single-pass membrane protein</topology>
    </subcellularLocation>
    <subcellularLocation>
        <location evidence="17">Plastid</location>
        <location evidence="17">Chloroplast outer membrane</location>
    </subcellularLocation>
</comment>
<evidence type="ECO:0000256" key="3">
    <source>
        <dbReference type="ARBA" id="ARBA00008535"/>
    </source>
</evidence>
<keyword evidence="5" id="KW-0150">Chloroplast</keyword>
<evidence type="ECO:0000256" key="1">
    <source>
        <dbReference type="ARBA" id="ARBA00001946"/>
    </source>
</evidence>
<evidence type="ECO:0000256" key="12">
    <source>
        <dbReference type="ARBA" id="ARBA00022842"/>
    </source>
</evidence>
<evidence type="ECO:0000256" key="13">
    <source>
        <dbReference type="ARBA" id="ARBA00022927"/>
    </source>
</evidence>
<gene>
    <name evidence="19" type="ORF">LOD99_11183</name>
</gene>
<dbReference type="GO" id="GO:0046872">
    <property type="term" value="F:metal ion binding"/>
    <property type="evidence" value="ECO:0007669"/>
    <property type="project" value="UniProtKB-KW"/>
</dbReference>
<keyword evidence="4" id="KW-0813">Transport</keyword>
<evidence type="ECO:0000313" key="19">
    <source>
        <dbReference type="EMBL" id="KAI6657207.1"/>
    </source>
</evidence>
<dbReference type="GO" id="GO:0015031">
    <property type="term" value="P:protein transport"/>
    <property type="evidence" value="ECO:0007669"/>
    <property type="project" value="UniProtKB-KW"/>
</dbReference>
<evidence type="ECO:0000256" key="14">
    <source>
        <dbReference type="ARBA" id="ARBA00022989"/>
    </source>
</evidence>
<dbReference type="EMBL" id="JAKMXF010000119">
    <property type="protein sequence ID" value="KAI6657207.1"/>
    <property type="molecule type" value="Genomic_DNA"/>
</dbReference>
<dbReference type="GO" id="GO:0005525">
    <property type="term" value="F:GTP binding"/>
    <property type="evidence" value="ECO:0007669"/>
    <property type="project" value="UniProtKB-KW"/>
</dbReference>
<keyword evidence="13" id="KW-0653">Protein transport</keyword>
<reference evidence="19 20" key="1">
    <citation type="journal article" date="2023" name="BMC Biol.">
        <title>The compact genome of the sponge Oopsacas minuta (Hexactinellida) is lacking key metazoan core genes.</title>
        <authorList>
            <person name="Santini S."/>
            <person name="Schenkelaars Q."/>
            <person name="Jourda C."/>
            <person name="Duchesne M."/>
            <person name="Belahbib H."/>
            <person name="Rocher C."/>
            <person name="Selva M."/>
            <person name="Riesgo A."/>
            <person name="Vervoort M."/>
            <person name="Leys S.P."/>
            <person name="Kodjabachian L."/>
            <person name="Le Bivic A."/>
            <person name="Borchiellini C."/>
            <person name="Claverie J.M."/>
            <person name="Renard E."/>
        </authorList>
    </citation>
    <scope>NUCLEOTIDE SEQUENCE [LARGE SCALE GENOMIC DNA]</scope>
    <source>
        <strain evidence="19">SPO-2</strain>
    </source>
</reference>
<comment type="similarity">
    <text evidence="3">Belongs to the TRAFAC class TrmE-Era-EngA-EngB-Septin-like GTPase superfamily. AIG1/Toc34/Toc159-like paraseptin GTPase family. IAN subfamily.</text>
</comment>
<dbReference type="AlphaFoldDB" id="A0AAV7K816"/>
<feature type="domain" description="AIG1-type G" evidence="18">
    <location>
        <begin position="13"/>
        <end position="232"/>
    </location>
</feature>
<evidence type="ECO:0000256" key="5">
    <source>
        <dbReference type="ARBA" id="ARBA00022528"/>
    </source>
</evidence>
<dbReference type="InterPro" id="IPR045058">
    <property type="entry name" value="GIMA/IAN/Toc"/>
</dbReference>
<dbReference type="PANTHER" id="PTHR10903">
    <property type="entry name" value="GTPASE, IMAP FAMILY MEMBER-RELATED"/>
    <property type="match status" value="1"/>
</dbReference>
<dbReference type="InterPro" id="IPR027417">
    <property type="entry name" value="P-loop_NTPase"/>
</dbReference>
<evidence type="ECO:0000256" key="8">
    <source>
        <dbReference type="ARBA" id="ARBA00022723"/>
    </source>
</evidence>
<comment type="cofactor">
    <cofactor evidence="1">
        <name>Mg(2+)</name>
        <dbReference type="ChEBI" id="CHEBI:18420"/>
    </cofactor>
</comment>
<evidence type="ECO:0000256" key="7">
    <source>
        <dbReference type="ARBA" id="ARBA00022692"/>
    </source>
</evidence>
<keyword evidence="6" id="KW-0934">Plastid</keyword>
<keyword evidence="8" id="KW-0479">Metal-binding</keyword>
<evidence type="ECO:0000256" key="15">
    <source>
        <dbReference type="ARBA" id="ARBA00023134"/>
    </source>
</evidence>
<evidence type="ECO:0000313" key="20">
    <source>
        <dbReference type="Proteomes" id="UP001165289"/>
    </source>
</evidence>
<dbReference type="GO" id="GO:0016787">
    <property type="term" value="F:hydrolase activity"/>
    <property type="evidence" value="ECO:0007669"/>
    <property type="project" value="UniProtKB-KW"/>
</dbReference>
<dbReference type="SUPFAM" id="SSF52540">
    <property type="entry name" value="P-loop containing nucleoside triphosphate hydrolases"/>
    <property type="match status" value="1"/>
</dbReference>
<evidence type="ECO:0000256" key="9">
    <source>
        <dbReference type="ARBA" id="ARBA00022741"/>
    </source>
</evidence>
<comment type="caution">
    <text evidence="19">The sequence shown here is derived from an EMBL/GenBank/DDBJ whole genome shotgun (WGS) entry which is preliminary data.</text>
</comment>
<evidence type="ECO:0000256" key="16">
    <source>
        <dbReference type="ARBA" id="ARBA00023136"/>
    </source>
</evidence>
<accession>A0AAV7K816</accession>
<keyword evidence="11" id="KW-1002">Plastid outer membrane</keyword>